<keyword evidence="2" id="KW-0812">Transmembrane</keyword>
<feature type="transmembrane region" description="Helical" evidence="2">
    <location>
        <begin position="26"/>
        <end position="45"/>
    </location>
</feature>
<accession>A0AAE0DPY0</accession>
<keyword evidence="2" id="KW-0472">Membrane</keyword>
<feature type="transmembrane region" description="Helical" evidence="2">
    <location>
        <begin position="65"/>
        <end position="85"/>
    </location>
</feature>
<evidence type="ECO:0000256" key="1">
    <source>
        <dbReference type="SAM" id="MobiDB-lite"/>
    </source>
</evidence>
<keyword evidence="2" id="KW-1133">Transmembrane helix</keyword>
<feature type="compositionally biased region" description="Basic and acidic residues" evidence="1">
    <location>
        <begin position="224"/>
        <end position="241"/>
    </location>
</feature>
<feature type="transmembrane region" description="Helical" evidence="2">
    <location>
        <begin position="97"/>
        <end position="122"/>
    </location>
</feature>
<name>A0AAE0DPY0_9LECA</name>
<proteinExistence type="predicted"/>
<keyword evidence="4" id="KW-1185">Reference proteome</keyword>
<dbReference type="AlphaFoldDB" id="A0AAE0DPY0"/>
<sequence length="264" mass="30518">MSLSRPLPAETRRRLNENDRRWPFKLGMRAVATLFAFIAMILFAVTTSESKKNYGGNDWVDGMPLAPVLLALFYDPLVIFLTLYQRHGRPIHPGWHVGVDLFVWALAVPSVVFSVGDGWFWYWQPVLLEFDGIIPCDEWNFWSYQCNPLIYTLGKMEIAANVFLALILFIHFTLFVFACIATHKWRKANKKVTATERRNIESTYHRSPEEHKELQLPDYTPRAEVSRSDVDHDENPFKDPGHNAGPSEDGNSWKDVERDALKYS</sequence>
<feature type="region of interest" description="Disordered" evidence="1">
    <location>
        <begin position="199"/>
        <end position="264"/>
    </location>
</feature>
<feature type="transmembrane region" description="Helical" evidence="2">
    <location>
        <begin position="158"/>
        <end position="181"/>
    </location>
</feature>
<reference evidence="3" key="1">
    <citation type="submission" date="2022-11" db="EMBL/GenBank/DDBJ databases">
        <title>Chromosomal genome sequence assembly and mating type (MAT) locus characterization of the leprose asexual lichenized fungus Lepraria neglecta (Nyl.) Erichsen.</title>
        <authorList>
            <person name="Allen J.L."/>
            <person name="Pfeffer B."/>
        </authorList>
    </citation>
    <scope>NUCLEOTIDE SEQUENCE</scope>
    <source>
        <strain evidence="3">Allen 5258</strain>
    </source>
</reference>
<comment type="caution">
    <text evidence="3">The sequence shown here is derived from an EMBL/GenBank/DDBJ whole genome shotgun (WGS) entry which is preliminary data.</text>
</comment>
<organism evidence="3 4">
    <name type="scientific">Lepraria neglecta</name>
    <dbReference type="NCBI Taxonomy" id="209136"/>
    <lineage>
        <taxon>Eukaryota</taxon>
        <taxon>Fungi</taxon>
        <taxon>Dikarya</taxon>
        <taxon>Ascomycota</taxon>
        <taxon>Pezizomycotina</taxon>
        <taxon>Lecanoromycetes</taxon>
        <taxon>OSLEUM clade</taxon>
        <taxon>Lecanoromycetidae</taxon>
        <taxon>Lecanorales</taxon>
        <taxon>Lecanorineae</taxon>
        <taxon>Stereocaulaceae</taxon>
        <taxon>Lepraria</taxon>
    </lineage>
</organism>
<evidence type="ECO:0000313" key="4">
    <source>
        <dbReference type="Proteomes" id="UP001276659"/>
    </source>
</evidence>
<dbReference type="EMBL" id="JASNWA010000006">
    <property type="protein sequence ID" value="KAK3175188.1"/>
    <property type="molecule type" value="Genomic_DNA"/>
</dbReference>
<evidence type="ECO:0000256" key="2">
    <source>
        <dbReference type="SAM" id="Phobius"/>
    </source>
</evidence>
<dbReference type="Proteomes" id="UP001276659">
    <property type="component" value="Unassembled WGS sequence"/>
</dbReference>
<protein>
    <submittedName>
        <fullName evidence="3">Uncharacterized protein</fullName>
    </submittedName>
</protein>
<feature type="compositionally biased region" description="Basic and acidic residues" evidence="1">
    <location>
        <begin position="251"/>
        <end position="264"/>
    </location>
</feature>
<gene>
    <name evidence="3" type="ORF">OEA41_002434</name>
</gene>
<feature type="compositionally biased region" description="Basic and acidic residues" evidence="1">
    <location>
        <begin position="199"/>
        <end position="215"/>
    </location>
</feature>
<evidence type="ECO:0000313" key="3">
    <source>
        <dbReference type="EMBL" id="KAK3175188.1"/>
    </source>
</evidence>